<evidence type="ECO:0000256" key="1">
    <source>
        <dbReference type="ARBA" id="ARBA00001936"/>
    </source>
</evidence>
<dbReference type="GO" id="GO:0004470">
    <property type="term" value="F:malic enzyme activity"/>
    <property type="evidence" value="ECO:0007669"/>
    <property type="project" value="InterPro"/>
</dbReference>
<dbReference type="SUPFAM" id="SSF53659">
    <property type="entry name" value="Isocitrate/Isopropylmalate dehydrogenase-like"/>
    <property type="match status" value="1"/>
</dbReference>
<feature type="binding site" evidence="10">
    <location>
        <position position="291"/>
    </location>
    <ligand>
        <name>a divalent metal cation</name>
        <dbReference type="ChEBI" id="CHEBI:60240"/>
    </ligand>
</feature>
<organism evidence="13 14">
    <name type="scientific">Aurantiacibacter spongiae</name>
    <dbReference type="NCBI Taxonomy" id="2488860"/>
    <lineage>
        <taxon>Bacteria</taxon>
        <taxon>Pseudomonadati</taxon>
        <taxon>Pseudomonadota</taxon>
        <taxon>Alphaproteobacteria</taxon>
        <taxon>Sphingomonadales</taxon>
        <taxon>Erythrobacteraceae</taxon>
        <taxon>Aurantiacibacter</taxon>
    </lineage>
</organism>
<dbReference type="GO" id="GO:0006108">
    <property type="term" value="P:malate metabolic process"/>
    <property type="evidence" value="ECO:0007669"/>
    <property type="project" value="InterPro"/>
</dbReference>
<dbReference type="PANTHER" id="PTHR43237">
    <property type="entry name" value="NADP-DEPENDENT MALIC ENZYME"/>
    <property type="match status" value="1"/>
</dbReference>
<comment type="caution">
    <text evidence="13">The sequence shown here is derived from an EMBL/GenBank/DDBJ whole genome shotgun (WGS) entry which is preliminary data.</text>
</comment>
<dbReference type="PANTHER" id="PTHR43237:SF4">
    <property type="entry name" value="NADP-DEPENDENT MALIC ENZYME"/>
    <property type="match status" value="1"/>
</dbReference>
<dbReference type="FunFam" id="3.40.50.10380:FF:000003">
    <property type="entry name" value="NADP-dependent malic enzyme"/>
    <property type="match status" value="1"/>
</dbReference>
<evidence type="ECO:0000256" key="5">
    <source>
        <dbReference type="ARBA" id="ARBA00022723"/>
    </source>
</evidence>
<dbReference type="SMART" id="SM00919">
    <property type="entry name" value="Malic_M"/>
    <property type="match status" value="1"/>
</dbReference>
<gene>
    <name evidence="13" type="ORF">EG799_06020</name>
</gene>
<evidence type="ECO:0000259" key="11">
    <source>
        <dbReference type="SMART" id="SM00919"/>
    </source>
</evidence>
<evidence type="ECO:0000259" key="12">
    <source>
        <dbReference type="SMART" id="SM01274"/>
    </source>
</evidence>
<dbReference type="SUPFAM" id="SSF53223">
    <property type="entry name" value="Aminoacid dehydrogenase-like, N-terminal domain"/>
    <property type="match status" value="1"/>
</dbReference>
<dbReference type="OrthoDB" id="9805787at2"/>
<dbReference type="InterPro" id="IPR042113">
    <property type="entry name" value="P_AcTrfase_dom1"/>
</dbReference>
<dbReference type="PROSITE" id="PS00331">
    <property type="entry name" value="MALIC_ENZYMES"/>
    <property type="match status" value="1"/>
</dbReference>
<evidence type="ECO:0000256" key="7">
    <source>
        <dbReference type="ARBA" id="ARBA00023268"/>
    </source>
</evidence>
<reference evidence="13 14" key="1">
    <citation type="submission" date="2018-11" db="EMBL/GenBank/DDBJ databases">
        <title>Erythrobacter spongiae sp. nov., isolated from a marine sponge.</title>
        <authorList>
            <person name="Zhuang L."/>
            <person name="Luo L."/>
        </authorList>
    </citation>
    <scope>NUCLEOTIDE SEQUENCE [LARGE SCALE GENOMIC DNA]</scope>
    <source>
        <strain evidence="13 14">HN-E23</strain>
    </source>
</reference>
<evidence type="ECO:0000313" key="13">
    <source>
        <dbReference type="EMBL" id="RPF71215.1"/>
    </source>
</evidence>
<dbReference type="FunFam" id="3.40.50.720:FF:000095">
    <property type="entry name" value="NADP-dependent malic enzyme"/>
    <property type="match status" value="1"/>
</dbReference>
<dbReference type="Proteomes" id="UP000275232">
    <property type="component" value="Unassembled WGS sequence"/>
</dbReference>
<dbReference type="SMART" id="SM01274">
    <property type="entry name" value="malic"/>
    <property type="match status" value="1"/>
</dbReference>
<dbReference type="InterPro" id="IPR037062">
    <property type="entry name" value="Malic_N_dom_sf"/>
</dbReference>
<dbReference type="InterPro" id="IPR051674">
    <property type="entry name" value="Malate_Decarboxylase"/>
</dbReference>
<dbReference type="PIRSF" id="PIRSF036684">
    <property type="entry name" value="ME_PTA"/>
    <property type="match status" value="1"/>
</dbReference>
<dbReference type="Gene3D" id="3.40.50.10380">
    <property type="entry name" value="Malic enzyme, N-terminal domain"/>
    <property type="match status" value="1"/>
</dbReference>
<dbReference type="RefSeq" id="WP_123879447.1">
    <property type="nucleotide sequence ID" value="NZ_RPFZ01000001.1"/>
</dbReference>
<proteinExistence type="inferred from homology"/>
<dbReference type="Pfam" id="PF03949">
    <property type="entry name" value="Malic_M"/>
    <property type="match status" value="1"/>
</dbReference>
<dbReference type="InterPro" id="IPR046346">
    <property type="entry name" value="Aminoacid_DH-like_N_sf"/>
</dbReference>
<dbReference type="InterPro" id="IPR042112">
    <property type="entry name" value="P_AcTrfase_dom2"/>
</dbReference>
<name>A0A3N5DKC2_9SPHN</name>
<dbReference type="GO" id="GO:0051287">
    <property type="term" value="F:NAD binding"/>
    <property type="evidence" value="ECO:0007669"/>
    <property type="project" value="InterPro"/>
</dbReference>
<dbReference type="AlphaFoldDB" id="A0A3N5DKC2"/>
<evidence type="ECO:0000256" key="3">
    <source>
        <dbReference type="ARBA" id="ARBA00007686"/>
    </source>
</evidence>
<comment type="cofactor">
    <cofactor evidence="2">
        <name>Mg(2+)</name>
        <dbReference type="ChEBI" id="CHEBI:18420"/>
    </cofactor>
</comment>
<dbReference type="InterPro" id="IPR045213">
    <property type="entry name" value="Malic_NAD-bd_bact_type"/>
</dbReference>
<dbReference type="EMBL" id="RPFZ01000001">
    <property type="protein sequence ID" value="RPF71215.1"/>
    <property type="molecule type" value="Genomic_DNA"/>
</dbReference>
<feature type="domain" description="Malic enzyme N-terminal" evidence="12">
    <location>
        <begin position="23"/>
        <end position="156"/>
    </location>
</feature>
<dbReference type="Gene3D" id="3.40.50.720">
    <property type="entry name" value="NAD(P)-binding Rossmann-like Domain"/>
    <property type="match status" value="1"/>
</dbReference>
<dbReference type="GO" id="GO:0046872">
    <property type="term" value="F:metal ion binding"/>
    <property type="evidence" value="ECO:0007669"/>
    <property type="project" value="UniProtKB-KW"/>
</dbReference>
<feature type="active site" description="Proton acceptor" evidence="8">
    <location>
        <position position="99"/>
    </location>
</feature>
<protein>
    <submittedName>
        <fullName evidence="13">NADP-dependent malic enzyme</fullName>
    </submittedName>
</protein>
<dbReference type="Pfam" id="PF00390">
    <property type="entry name" value="malic"/>
    <property type="match status" value="1"/>
</dbReference>
<sequence length="753" mass="81606">MAEDSNPGFTAREALFYHETIRPGKIEIIASKPMTTQRDLSLAYSPGVAAPVEAIAEDPALAARYTARSNLVAVISNGTAILGLGNLGALASKPVMEGKAVLFKRFADVDSIDIELATEDPQAFIEAVALMEPSFGGINLEDIAAPECFIIEQALRERMNIPVMHDDQHGTAIIAAAGLINACHLTGRRLKDCRMVVNGAGASALACTALIKAMGVPHENVIVCDRSGPIYPGRDNVDQWKSAHAVDTPHRSLEAALEGADIFLGLSAAGALKPEWVEKMADKPIIFAMANPVPEIMPDEAKAVRPDAIIATGRSDFPNQVNNVLGFPFIFRGALDVRATGINEEMKIAAARAIAELARERVPDEVAAAYGVSHQFGREYIIPAPFDPRLMERVSAAVAKAAMDSGVAQDPIEDFEEYQLHLKARLNPTTAVLTRVYEDAKANPKRMVFAEAEEDVAIRAAIQFRDFGYGTPILVGRTEKVLEKLRELQVDDPEGWEIANSFNYDKIEPMVEYLYKRLQRRGYTERDVRRMVNQERNVFAALLVALGEGDGMITGLTRTFSQSAREVAKVIDSKPDATPFGIHMVIGKNHTTFLADTTINERPTAKELAYIATETAEVAKRMGHEPRVAFLSFSTFGNPSGQWLENIREAVAILDEQKPDFEYEGEMAPDAALNPKVMALYPFSRLSGPANVLVMPGLQSANLSAKLLRELSGDTTIGPLLIGSEKPVQIAPMTAIAPDVLTLAVLASAGVVG</sequence>
<dbReference type="InterPro" id="IPR015884">
    <property type="entry name" value="Malic_enzyme_CS"/>
</dbReference>
<comment type="similarity">
    <text evidence="3">In the N-terminal section; belongs to the malic enzymes family.</text>
</comment>
<evidence type="ECO:0000256" key="6">
    <source>
        <dbReference type="ARBA" id="ARBA00023002"/>
    </source>
</evidence>
<keyword evidence="10" id="KW-0521">NADP</keyword>
<dbReference type="InterPro" id="IPR036291">
    <property type="entry name" value="NAD(P)-bd_dom_sf"/>
</dbReference>
<feature type="binding site" evidence="9">
    <location>
        <position position="141"/>
    </location>
    <ligand>
        <name>a divalent metal cation</name>
        <dbReference type="ChEBI" id="CHEBI:60240"/>
    </ligand>
</feature>
<dbReference type="CDD" id="cd05311">
    <property type="entry name" value="NAD_bind_2_malic_enz"/>
    <property type="match status" value="1"/>
</dbReference>
<evidence type="ECO:0000256" key="4">
    <source>
        <dbReference type="ARBA" id="ARBA00008756"/>
    </source>
</evidence>
<dbReference type="InterPro" id="IPR012188">
    <property type="entry name" value="ME_PTA"/>
</dbReference>
<comment type="cofactor">
    <cofactor evidence="1">
        <name>Mn(2+)</name>
        <dbReference type="ChEBI" id="CHEBI:29035"/>
    </cofactor>
</comment>
<keyword evidence="7" id="KW-0511">Multifunctional enzyme</keyword>
<dbReference type="Gene3D" id="3.40.50.10950">
    <property type="match status" value="1"/>
</dbReference>
<dbReference type="Pfam" id="PF01515">
    <property type="entry name" value="PTA_PTB"/>
    <property type="match status" value="1"/>
</dbReference>
<dbReference type="Gene3D" id="3.40.50.10750">
    <property type="entry name" value="Isocitrate/Isopropylmalate dehydrogenase-like"/>
    <property type="match status" value="1"/>
</dbReference>
<keyword evidence="5 9" id="KW-0479">Metal-binding</keyword>
<dbReference type="GO" id="GO:0016616">
    <property type="term" value="F:oxidoreductase activity, acting on the CH-OH group of donors, NAD or NADP as acceptor"/>
    <property type="evidence" value="ECO:0007669"/>
    <property type="project" value="InterPro"/>
</dbReference>
<dbReference type="InterPro" id="IPR002505">
    <property type="entry name" value="PTA_PTB"/>
</dbReference>
<accession>A0A3N5DKC2</accession>
<comment type="similarity">
    <text evidence="4">In the C-terminal section; belongs to the phosphate acetyltransferase and butyryltransferase family.</text>
</comment>
<feature type="binding site" evidence="10">
    <location>
        <begin position="81"/>
        <end position="88"/>
    </location>
    <ligand>
        <name>NADP(+)</name>
        <dbReference type="ChEBI" id="CHEBI:58349"/>
    </ligand>
</feature>
<dbReference type="GO" id="GO:0016746">
    <property type="term" value="F:acyltransferase activity"/>
    <property type="evidence" value="ECO:0007669"/>
    <property type="project" value="InterPro"/>
</dbReference>
<feature type="binding site" evidence="10">
    <location>
        <position position="167"/>
    </location>
    <ligand>
        <name>a divalent metal cation</name>
        <dbReference type="ChEBI" id="CHEBI:60240"/>
    </ligand>
</feature>
<evidence type="ECO:0000256" key="2">
    <source>
        <dbReference type="ARBA" id="ARBA00001946"/>
    </source>
</evidence>
<dbReference type="InterPro" id="IPR012302">
    <property type="entry name" value="Malic_NAD-bd"/>
</dbReference>
<dbReference type="SUPFAM" id="SSF51735">
    <property type="entry name" value="NAD(P)-binding Rossmann-fold domains"/>
    <property type="match status" value="1"/>
</dbReference>
<evidence type="ECO:0000256" key="8">
    <source>
        <dbReference type="PIRSR" id="PIRSR036684-1"/>
    </source>
</evidence>
<dbReference type="InterPro" id="IPR012301">
    <property type="entry name" value="Malic_N_dom"/>
</dbReference>
<keyword evidence="6" id="KW-0560">Oxidoreductase</keyword>
<feature type="domain" description="Malic enzyme NAD-binding" evidence="11">
    <location>
        <begin position="168"/>
        <end position="403"/>
    </location>
</feature>
<evidence type="ECO:0000313" key="14">
    <source>
        <dbReference type="Proteomes" id="UP000275232"/>
    </source>
</evidence>
<evidence type="ECO:0000256" key="9">
    <source>
        <dbReference type="PIRSR" id="PIRSR036684-2"/>
    </source>
</evidence>
<evidence type="ECO:0000256" key="10">
    <source>
        <dbReference type="PIRSR" id="PIRSR036684-3"/>
    </source>
</evidence>
<feature type="binding site" evidence="9">
    <location>
        <position position="142"/>
    </location>
    <ligand>
        <name>a divalent metal cation</name>
        <dbReference type="ChEBI" id="CHEBI:60240"/>
    </ligand>
</feature>
<keyword evidence="14" id="KW-1185">Reference proteome</keyword>